<dbReference type="PANTHER" id="PTHR31286:SF180">
    <property type="entry name" value="OS10G0362600 PROTEIN"/>
    <property type="match status" value="1"/>
</dbReference>
<dbReference type="Pfam" id="PF14111">
    <property type="entry name" value="DUF4283"/>
    <property type="match status" value="1"/>
</dbReference>
<evidence type="ECO:0000259" key="1">
    <source>
        <dbReference type="Pfam" id="PF14111"/>
    </source>
</evidence>
<dbReference type="PANTHER" id="PTHR31286">
    <property type="entry name" value="GLYCINE-RICH CELL WALL STRUCTURAL PROTEIN 1.8-LIKE"/>
    <property type="match status" value="1"/>
</dbReference>
<accession>A0AAQ3KDP2</accession>
<name>A0AAQ3KDP2_9LILI</name>
<keyword evidence="3" id="KW-1185">Reference proteome</keyword>
<feature type="domain" description="DUF4283" evidence="1">
    <location>
        <begin position="5"/>
        <end position="67"/>
    </location>
</feature>
<reference evidence="2 3" key="1">
    <citation type="submission" date="2023-10" db="EMBL/GenBank/DDBJ databases">
        <title>Chromosome-scale genome assembly provides insights into flower coloration mechanisms of Canna indica.</title>
        <authorList>
            <person name="Li C."/>
        </authorList>
    </citation>
    <scope>NUCLEOTIDE SEQUENCE [LARGE SCALE GENOMIC DNA]</scope>
    <source>
        <tissue evidence="2">Flower</tissue>
    </source>
</reference>
<gene>
    <name evidence="2" type="ORF">Cni_G14000</name>
</gene>
<dbReference type="Proteomes" id="UP001327560">
    <property type="component" value="Chromosome 4"/>
</dbReference>
<dbReference type="InterPro" id="IPR025558">
    <property type="entry name" value="DUF4283"/>
</dbReference>
<sequence length="167" mass="18942">MSVIAIRSWAEILWYSFGLKSVLDLDDGFFVFRFDSFQQATNTLTVEPWSFRDNLLRLVPWHPMFRPWMEKNTTAAVWVRIHSLPLEIWNEHSISLIVASLGQVLRIDHRSFFFERGHSEANCKAANSFSLPADSMKDSVGFSANPASVAAPSLMLVGGRNQHMVLG</sequence>
<evidence type="ECO:0000313" key="2">
    <source>
        <dbReference type="EMBL" id="WOL05273.1"/>
    </source>
</evidence>
<evidence type="ECO:0000313" key="3">
    <source>
        <dbReference type="Proteomes" id="UP001327560"/>
    </source>
</evidence>
<organism evidence="2 3">
    <name type="scientific">Canna indica</name>
    <name type="common">Indian-shot</name>
    <dbReference type="NCBI Taxonomy" id="4628"/>
    <lineage>
        <taxon>Eukaryota</taxon>
        <taxon>Viridiplantae</taxon>
        <taxon>Streptophyta</taxon>
        <taxon>Embryophyta</taxon>
        <taxon>Tracheophyta</taxon>
        <taxon>Spermatophyta</taxon>
        <taxon>Magnoliopsida</taxon>
        <taxon>Liliopsida</taxon>
        <taxon>Zingiberales</taxon>
        <taxon>Cannaceae</taxon>
        <taxon>Canna</taxon>
    </lineage>
</organism>
<protein>
    <recommendedName>
        <fullName evidence="1">DUF4283 domain-containing protein</fullName>
    </recommendedName>
</protein>
<proteinExistence type="predicted"/>
<dbReference type="InterPro" id="IPR040256">
    <property type="entry name" value="At4g02000-like"/>
</dbReference>
<dbReference type="AlphaFoldDB" id="A0AAQ3KDP2"/>
<dbReference type="EMBL" id="CP136893">
    <property type="protein sequence ID" value="WOL05273.1"/>
    <property type="molecule type" value="Genomic_DNA"/>
</dbReference>